<dbReference type="CDD" id="cd01830">
    <property type="entry name" value="XynE_like"/>
    <property type="match status" value="1"/>
</dbReference>
<organism evidence="2 3">
    <name type="scientific">Hallella mizrahii</name>
    <dbReference type="NCBI Taxonomy" id="2606637"/>
    <lineage>
        <taxon>Bacteria</taxon>
        <taxon>Pseudomonadati</taxon>
        <taxon>Bacteroidota</taxon>
        <taxon>Bacteroidia</taxon>
        <taxon>Bacteroidales</taxon>
        <taxon>Prevotellaceae</taxon>
        <taxon>Hallella</taxon>
    </lineage>
</organism>
<dbReference type="Pfam" id="PF13472">
    <property type="entry name" value="Lipase_GDSL_2"/>
    <property type="match status" value="1"/>
</dbReference>
<dbReference type="AlphaFoldDB" id="A0A7K0KEB1"/>
<keyword evidence="3" id="KW-1185">Reference proteome</keyword>
<dbReference type="PANTHER" id="PTHR43784:SF2">
    <property type="entry name" value="GDSL-LIKE LIPASE_ACYLHYDROLASE, PUTATIVE (AFU_ORTHOLOGUE AFUA_2G00820)-RELATED"/>
    <property type="match status" value="1"/>
</dbReference>
<evidence type="ECO:0000313" key="2">
    <source>
        <dbReference type="EMBL" id="MST84266.1"/>
    </source>
</evidence>
<dbReference type="EMBL" id="VUNG01000011">
    <property type="protein sequence ID" value="MST84266.1"/>
    <property type="molecule type" value="Genomic_DNA"/>
</dbReference>
<dbReference type="GO" id="GO:0016788">
    <property type="term" value="F:hydrolase activity, acting on ester bonds"/>
    <property type="evidence" value="ECO:0007669"/>
    <property type="project" value="UniProtKB-ARBA"/>
</dbReference>
<dbReference type="Proteomes" id="UP000438914">
    <property type="component" value="Unassembled WGS sequence"/>
</dbReference>
<dbReference type="PANTHER" id="PTHR43784">
    <property type="entry name" value="GDSL-LIKE LIPASE/ACYLHYDROLASE, PUTATIVE (AFU_ORTHOLOGUE AFUA_2G00820)-RELATED"/>
    <property type="match status" value="1"/>
</dbReference>
<proteinExistence type="predicted"/>
<dbReference type="InterPro" id="IPR036514">
    <property type="entry name" value="SGNH_hydro_sf"/>
</dbReference>
<dbReference type="InterPro" id="IPR053140">
    <property type="entry name" value="GDSL_Rv0518-like"/>
</dbReference>
<gene>
    <name evidence="2" type="ORF">FYJ73_06230</name>
</gene>
<sequence>MQLSNHFGNGPVDITAVYVADPADTPQGKILKQETNVLPCNARINAKTVRYLTFNHRRSLTLDAGKDIYSDPFGYQLRPGQRLAVTVVYGKRTPEHATSHRGSRTTTYIIAGKGAPKADFSKGEKADHWYNITRLEVLSNTPHEVIAVLGNSITDGRGSTTNLQNRWTDFFSDALNGIATCCESMQCDKKQGAAKSCEEKSCDKKQEAAMNCEDKSCDKKQESAKCCKSTADCCQKGFGVLNLGIGGNCVVRGGLSEPALKRFDRDILSQPNVSKLIIFEGTNDIGCCGGNYEKMAQEIIDAYQTLISKAHAKGIKVYGATITPTKGNGWFSYFHEAMRQTVNEWIRKPGHFDGLIDFDALARDPADPQQLRADYSDDWLHLNPKGYAAMGNYAAKMLGN</sequence>
<protein>
    <submittedName>
        <fullName evidence="2">SGNH/GDSL hydrolase family protein</fullName>
    </submittedName>
</protein>
<dbReference type="Gene3D" id="3.40.50.1110">
    <property type="entry name" value="SGNH hydrolase"/>
    <property type="match status" value="1"/>
</dbReference>
<feature type="domain" description="SGNH hydrolase-type esterase" evidence="1">
    <location>
        <begin position="239"/>
        <end position="389"/>
    </location>
</feature>
<keyword evidence="2" id="KW-0378">Hydrolase</keyword>
<accession>A0A7K0KEB1</accession>
<name>A0A7K0KEB1_9BACT</name>
<dbReference type="InterPro" id="IPR013830">
    <property type="entry name" value="SGNH_hydro"/>
</dbReference>
<evidence type="ECO:0000313" key="3">
    <source>
        <dbReference type="Proteomes" id="UP000438914"/>
    </source>
</evidence>
<comment type="caution">
    <text evidence="2">The sequence shown here is derived from an EMBL/GenBank/DDBJ whole genome shotgun (WGS) entry which is preliminary data.</text>
</comment>
<dbReference type="SUPFAM" id="SSF52266">
    <property type="entry name" value="SGNH hydrolase"/>
    <property type="match status" value="1"/>
</dbReference>
<evidence type="ECO:0000259" key="1">
    <source>
        <dbReference type="Pfam" id="PF13472"/>
    </source>
</evidence>
<reference evidence="2 3" key="1">
    <citation type="submission" date="2019-08" db="EMBL/GenBank/DDBJ databases">
        <title>In-depth cultivation of the pig gut microbiome towards novel bacterial diversity and tailored functional studies.</title>
        <authorList>
            <person name="Wylensek D."/>
            <person name="Hitch T.C.A."/>
            <person name="Clavel T."/>
        </authorList>
    </citation>
    <scope>NUCLEOTIDE SEQUENCE [LARGE SCALE GENOMIC DNA]</scope>
    <source>
        <strain evidence="2 3">LKV-178-WT-2A</strain>
    </source>
</reference>